<dbReference type="RefSeq" id="WP_152101558.1">
    <property type="nucleotide sequence ID" value="NZ_AP021861.1"/>
</dbReference>
<evidence type="ECO:0000256" key="2">
    <source>
        <dbReference type="ARBA" id="ARBA00022730"/>
    </source>
</evidence>
<dbReference type="Proteomes" id="UP000326837">
    <property type="component" value="Chromosome"/>
</dbReference>
<proteinExistence type="inferred from homology"/>
<dbReference type="AlphaFoldDB" id="A0A5K7XR85"/>
<keyword evidence="3 8" id="KW-0694">RNA-binding</keyword>
<dbReference type="InterPro" id="IPR018102">
    <property type="entry name" value="Ribosomal_uS11_CS"/>
</dbReference>
<dbReference type="HAMAP" id="MF_01310">
    <property type="entry name" value="Ribosomal_uS11"/>
    <property type="match status" value="1"/>
</dbReference>
<dbReference type="NCBIfam" id="TIGR03632">
    <property type="entry name" value="uS11_bact"/>
    <property type="match status" value="1"/>
</dbReference>
<evidence type="ECO:0000256" key="1">
    <source>
        <dbReference type="ARBA" id="ARBA00006194"/>
    </source>
</evidence>
<dbReference type="PIRSF" id="PIRSF002131">
    <property type="entry name" value="Ribosomal_S11"/>
    <property type="match status" value="1"/>
</dbReference>
<organism evidence="10 11">
    <name type="scientific">Lacipirellula parvula</name>
    <dbReference type="NCBI Taxonomy" id="2650471"/>
    <lineage>
        <taxon>Bacteria</taxon>
        <taxon>Pseudomonadati</taxon>
        <taxon>Planctomycetota</taxon>
        <taxon>Planctomycetia</taxon>
        <taxon>Pirellulales</taxon>
        <taxon>Lacipirellulaceae</taxon>
        <taxon>Lacipirellula</taxon>
    </lineage>
</organism>
<evidence type="ECO:0000313" key="10">
    <source>
        <dbReference type="EMBL" id="BBO36379.1"/>
    </source>
</evidence>
<evidence type="ECO:0000256" key="6">
    <source>
        <dbReference type="ARBA" id="ARBA00035160"/>
    </source>
</evidence>
<dbReference type="InterPro" id="IPR001971">
    <property type="entry name" value="Ribosomal_uS11"/>
</dbReference>
<dbReference type="PROSITE" id="PS00054">
    <property type="entry name" value="RIBOSOMAL_S11"/>
    <property type="match status" value="1"/>
</dbReference>
<evidence type="ECO:0000256" key="4">
    <source>
        <dbReference type="ARBA" id="ARBA00022980"/>
    </source>
</evidence>
<dbReference type="KEGG" id="lpav:PLANPX_5991"/>
<dbReference type="EMBL" id="AP021861">
    <property type="protein sequence ID" value="BBO36379.1"/>
    <property type="molecule type" value="Genomic_DNA"/>
</dbReference>
<evidence type="ECO:0000256" key="5">
    <source>
        <dbReference type="ARBA" id="ARBA00023274"/>
    </source>
</evidence>
<dbReference type="GO" id="GO:1990904">
    <property type="term" value="C:ribonucleoprotein complex"/>
    <property type="evidence" value="ECO:0007669"/>
    <property type="project" value="UniProtKB-KW"/>
</dbReference>
<keyword evidence="2 8" id="KW-0699">rRNA-binding</keyword>
<dbReference type="Gene3D" id="3.30.420.80">
    <property type="entry name" value="Ribosomal protein S11"/>
    <property type="match status" value="1"/>
</dbReference>
<dbReference type="PANTHER" id="PTHR11759">
    <property type="entry name" value="40S RIBOSOMAL PROTEIN S14/30S RIBOSOMAL PROTEIN S11"/>
    <property type="match status" value="1"/>
</dbReference>
<evidence type="ECO:0000256" key="8">
    <source>
        <dbReference type="HAMAP-Rule" id="MF_01310"/>
    </source>
</evidence>
<evidence type="ECO:0000256" key="9">
    <source>
        <dbReference type="RuleBase" id="RU003629"/>
    </source>
</evidence>
<dbReference type="GO" id="GO:0019843">
    <property type="term" value="F:rRNA binding"/>
    <property type="evidence" value="ECO:0007669"/>
    <property type="project" value="UniProtKB-UniRule"/>
</dbReference>
<dbReference type="InterPro" id="IPR036967">
    <property type="entry name" value="Ribosomal_uS11_sf"/>
</dbReference>
<sequence>MAKQTKAAAAPKPKKVRRNVTVGIAYITATFNNTTVTITDTKGDTLCWASAGTSGFKGSRKSTPFAGQMAAQQAAEKARKYGMKDVEVKVKGPGSGRESAITALEAAGLKVKSIEDVTPLPHNGCRPRKKRRV</sequence>
<dbReference type="NCBIfam" id="NF003698">
    <property type="entry name" value="PRK05309.1"/>
    <property type="match status" value="1"/>
</dbReference>
<dbReference type="InterPro" id="IPR019981">
    <property type="entry name" value="Ribosomal_uS11_bac-type"/>
</dbReference>
<dbReference type="GO" id="GO:0003735">
    <property type="term" value="F:structural constituent of ribosome"/>
    <property type="evidence" value="ECO:0007669"/>
    <property type="project" value="InterPro"/>
</dbReference>
<dbReference type="Pfam" id="PF00411">
    <property type="entry name" value="Ribosomal_S11"/>
    <property type="match status" value="1"/>
</dbReference>
<reference evidence="11" key="1">
    <citation type="submission" date="2019-10" db="EMBL/GenBank/DDBJ databases">
        <title>Lacipirellula parvula gen. nov., sp. nov., representing a lineage of planctomycetes widespread in freshwater anoxic habitats, and description of the family Lacipirellulaceae.</title>
        <authorList>
            <person name="Dedysh S.N."/>
            <person name="Kulichevskaya I.S."/>
            <person name="Beletsky A.V."/>
            <person name="Rakitin A.L."/>
            <person name="Mardanov A.V."/>
            <person name="Ivanova A.A."/>
            <person name="Saltykova V.X."/>
            <person name="Rijpstra W.I.C."/>
            <person name="Sinninghe Damste J.S."/>
            <person name="Ravin N.V."/>
        </authorList>
    </citation>
    <scope>NUCLEOTIDE SEQUENCE [LARGE SCALE GENOMIC DNA]</scope>
    <source>
        <strain evidence="11">PX69</strain>
    </source>
</reference>
<evidence type="ECO:0000256" key="3">
    <source>
        <dbReference type="ARBA" id="ARBA00022884"/>
    </source>
</evidence>
<protein>
    <recommendedName>
        <fullName evidence="6 8">Small ribosomal subunit protein uS11</fullName>
    </recommendedName>
</protein>
<comment type="subunit">
    <text evidence="8">Part of the 30S ribosomal subunit. Interacts with proteins S7 and S18. Binds to IF-3.</text>
</comment>
<dbReference type="GO" id="GO:0005840">
    <property type="term" value="C:ribosome"/>
    <property type="evidence" value="ECO:0007669"/>
    <property type="project" value="UniProtKB-KW"/>
</dbReference>
<dbReference type="FunFam" id="3.30.420.80:FF:000001">
    <property type="entry name" value="30S ribosomal protein S11"/>
    <property type="match status" value="1"/>
</dbReference>
<evidence type="ECO:0000256" key="7">
    <source>
        <dbReference type="ARBA" id="ARBA00058053"/>
    </source>
</evidence>
<evidence type="ECO:0000313" key="11">
    <source>
        <dbReference type="Proteomes" id="UP000326837"/>
    </source>
</evidence>
<dbReference type="GO" id="GO:0006412">
    <property type="term" value="P:translation"/>
    <property type="evidence" value="ECO:0007669"/>
    <property type="project" value="UniProtKB-UniRule"/>
</dbReference>
<keyword evidence="11" id="KW-1185">Reference proteome</keyword>
<comment type="similarity">
    <text evidence="1 8 9">Belongs to the universal ribosomal protein uS11 family.</text>
</comment>
<dbReference type="SUPFAM" id="SSF53137">
    <property type="entry name" value="Translational machinery components"/>
    <property type="match status" value="1"/>
</dbReference>
<name>A0A5K7XR85_9BACT</name>
<gene>
    <name evidence="8" type="primary">rpsK</name>
    <name evidence="10" type="ORF">PLANPX_5991</name>
</gene>
<keyword evidence="4 8" id="KW-0689">Ribosomal protein</keyword>
<comment type="function">
    <text evidence="7 8">Located on the platform of the 30S subunit, it bridges several disparate RNA helices of the 16S rRNA. Forms part of the Shine-Dalgarno cleft in the 70S ribosome.</text>
</comment>
<keyword evidence="5 8" id="KW-0687">Ribonucleoprotein</keyword>
<accession>A0A5K7XR85</accession>